<accession>G4N1G8</accession>
<sequence length="121" mass="13115">MSILWPLSVNLESTEQLHSALTINYQARSADPVTARRVARYSPCSPKTPERSSASYVLTTANGSPRRTTSLVLAPGLRGPVFDIGAGQQGVPELCSALILEEVVKDNNPCKLVGWDLYTRS</sequence>
<gene>
    <name evidence="1" type="ORF">MGG_16937</name>
</gene>
<organism evidence="1 2">
    <name type="scientific">Pyricularia oryzae (strain 70-15 / ATCC MYA-4617 / FGSC 8958)</name>
    <name type="common">Rice blast fungus</name>
    <name type="synonym">Magnaporthe oryzae</name>
    <dbReference type="NCBI Taxonomy" id="242507"/>
    <lineage>
        <taxon>Eukaryota</taxon>
        <taxon>Fungi</taxon>
        <taxon>Dikarya</taxon>
        <taxon>Ascomycota</taxon>
        <taxon>Pezizomycotina</taxon>
        <taxon>Sordariomycetes</taxon>
        <taxon>Sordariomycetidae</taxon>
        <taxon>Magnaporthales</taxon>
        <taxon>Pyriculariaceae</taxon>
        <taxon>Pyricularia</taxon>
    </lineage>
</organism>
<dbReference type="GeneID" id="12985952"/>
<dbReference type="EMBL" id="CM001233">
    <property type="protein sequence ID" value="EHA53235.1"/>
    <property type="molecule type" value="Genomic_DNA"/>
</dbReference>
<dbReference type="RefSeq" id="XP_003713042.1">
    <property type="nucleotide sequence ID" value="XM_003712994.1"/>
</dbReference>
<dbReference type="VEuPathDB" id="FungiDB:MGG_16937"/>
<dbReference type="HOGENOM" id="CLU_2038522_0_0_1"/>
<reference key="2">
    <citation type="submission" date="2011-05" db="EMBL/GenBank/DDBJ databases">
        <title>The Genome Sequence of Magnaporthe oryzae 70-15.</title>
        <authorList>
            <consortium name="The Broad Institute Genome Sequencing Platform"/>
            <person name="Ma L.-J."/>
            <person name="Dead R."/>
            <person name="Young S.K."/>
            <person name="Zeng Q."/>
            <person name="Gargeya S."/>
            <person name="Fitzgerald M."/>
            <person name="Haas B."/>
            <person name="Abouelleil A."/>
            <person name="Alvarado L."/>
            <person name="Arachchi H.M."/>
            <person name="Berlin A."/>
            <person name="Brown A."/>
            <person name="Chapman S.B."/>
            <person name="Chen Z."/>
            <person name="Dunbar C."/>
            <person name="Freedman E."/>
            <person name="Gearin G."/>
            <person name="Gellesch M."/>
            <person name="Goldberg J."/>
            <person name="Griggs A."/>
            <person name="Gujja S."/>
            <person name="Heiman D."/>
            <person name="Howarth C."/>
            <person name="Larson L."/>
            <person name="Lui A."/>
            <person name="MacDonald P.J.P."/>
            <person name="Mehta T."/>
            <person name="Montmayeur A."/>
            <person name="Murphy C."/>
            <person name="Neiman D."/>
            <person name="Pearson M."/>
            <person name="Priest M."/>
            <person name="Roberts A."/>
            <person name="Saif S."/>
            <person name="Shea T."/>
            <person name="Shenoy N."/>
            <person name="Sisk P."/>
            <person name="Stolte C."/>
            <person name="Sykes S."/>
            <person name="Yandava C."/>
            <person name="Wortman J."/>
            <person name="Nusbaum C."/>
            <person name="Birren B."/>
        </authorList>
    </citation>
    <scope>NUCLEOTIDE SEQUENCE</scope>
    <source>
        <strain>70-15</strain>
    </source>
</reference>
<protein>
    <submittedName>
        <fullName evidence="1">Uncharacterized protein</fullName>
    </submittedName>
</protein>
<dbReference type="InParanoid" id="G4N1G8"/>
<dbReference type="Proteomes" id="UP000009058">
    <property type="component" value="Chromosome 3"/>
</dbReference>
<evidence type="ECO:0000313" key="2">
    <source>
        <dbReference type="Proteomes" id="UP000009058"/>
    </source>
</evidence>
<keyword evidence="2" id="KW-1185">Reference proteome</keyword>
<name>G4N1G8_PYRO7</name>
<proteinExistence type="predicted"/>
<dbReference type="KEGG" id="mgr:MGG_16937"/>
<dbReference type="AlphaFoldDB" id="G4N1G8"/>
<reference evidence="1 2" key="1">
    <citation type="journal article" date="2005" name="Nature">
        <title>The genome sequence of the rice blast fungus Magnaporthe grisea.</title>
        <authorList>
            <person name="Dean R.A."/>
            <person name="Talbot N.J."/>
            <person name="Ebbole D.J."/>
            <person name="Farman M.L."/>
            <person name="Mitchell T.K."/>
            <person name="Orbach M.J."/>
            <person name="Thon M."/>
            <person name="Kulkarni R."/>
            <person name="Xu J.R."/>
            <person name="Pan H."/>
            <person name="Read N.D."/>
            <person name="Lee Y.H."/>
            <person name="Carbone I."/>
            <person name="Brown D."/>
            <person name="Oh Y.Y."/>
            <person name="Donofrio N."/>
            <person name="Jeong J.S."/>
            <person name="Soanes D.M."/>
            <person name="Djonovic S."/>
            <person name="Kolomiets E."/>
            <person name="Rehmeyer C."/>
            <person name="Li W."/>
            <person name="Harding M."/>
            <person name="Kim S."/>
            <person name="Lebrun M.H."/>
            <person name="Bohnert H."/>
            <person name="Coughlan S."/>
            <person name="Butler J."/>
            <person name="Calvo S."/>
            <person name="Ma L.J."/>
            <person name="Nicol R."/>
            <person name="Purcell S."/>
            <person name="Nusbaum C."/>
            <person name="Galagan J.E."/>
            <person name="Birren B.W."/>
        </authorList>
    </citation>
    <scope>NUCLEOTIDE SEQUENCE [LARGE SCALE GENOMIC DNA]</scope>
    <source>
        <strain evidence="2">70-15 / ATCC MYA-4617 / FGSC 8958</strain>
    </source>
</reference>
<evidence type="ECO:0000313" key="1">
    <source>
        <dbReference type="EMBL" id="EHA53235.1"/>
    </source>
</evidence>